<sequence>ISGASVEETLVDEVIVSVLRMVVHKPALYTCQATNQHSGGANTVKATAKIT</sequence>
<feature type="non-terminal residue" evidence="1">
    <location>
        <position position="1"/>
    </location>
</feature>
<dbReference type="EMBL" id="JAMKFB020000010">
    <property type="protein sequence ID" value="KAL0181974.1"/>
    <property type="molecule type" value="Genomic_DNA"/>
</dbReference>
<gene>
    <name evidence="1" type="ORF">M9458_021349</name>
</gene>
<feature type="non-terminal residue" evidence="1">
    <location>
        <position position="51"/>
    </location>
</feature>
<reference evidence="1 2" key="1">
    <citation type="submission" date="2024-05" db="EMBL/GenBank/DDBJ databases">
        <title>Genome sequencing and assembly of Indian major carp, Cirrhinus mrigala (Hamilton, 1822).</title>
        <authorList>
            <person name="Mohindra V."/>
            <person name="Chowdhury L.M."/>
            <person name="Lal K."/>
            <person name="Jena J.K."/>
        </authorList>
    </citation>
    <scope>NUCLEOTIDE SEQUENCE [LARGE SCALE GENOMIC DNA]</scope>
    <source>
        <strain evidence="1">CM1030</strain>
        <tissue evidence="1">Blood</tissue>
    </source>
</reference>
<dbReference type="Proteomes" id="UP001529510">
    <property type="component" value="Unassembled WGS sequence"/>
</dbReference>
<proteinExistence type="predicted"/>
<accession>A0ABD0Q739</accession>
<evidence type="ECO:0000313" key="1">
    <source>
        <dbReference type="EMBL" id="KAL0181974.1"/>
    </source>
</evidence>
<evidence type="ECO:0000313" key="2">
    <source>
        <dbReference type="Proteomes" id="UP001529510"/>
    </source>
</evidence>
<dbReference type="AlphaFoldDB" id="A0ABD0Q739"/>
<organism evidence="1 2">
    <name type="scientific">Cirrhinus mrigala</name>
    <name type="common">Mrigala</name>
    <dbReference type="NCBI Taxonomy" id="683832"/>
    <lineage>
        <taxon>Eukaryota</taxon>
        <taxon>Metazoa</taxon>
        <taxon>Chordata</taxon>
        <taxon>Craniata</taxon>
        <taxon>Vertebrata</taxon>
        <taxon>Euteleostomi</taxon>
        <taxon>Actinopterygii</taxon>
        <taxon>Neopterygii</taxon>
        <taxon>Teleostei</taxon>
        <taxon>Ostariophysi</taxon>
        <taxon>Cypriniformes</taxon>
        <taxon>Cyprinidae</taxon>
        <taxon>Labeoninae</taxon>
        <taxon>Labeonini</taxon>
        <taxon>Cirrhinus</taxon>
    </lineage>
</organism>
<name>A0ABD0Q739_CIRMR</name>
<protein>
    <submittedName>
        <fullName evidence="1">Uncharacterized protein</fullName>
    </submittedName>
</protein>
<keyword evidence="2" id="KW-1185">Reference proteome</keyword>
<comment type="caution">
    <text evidence="1">The sequence shown here is derived from an EMBL/GenBank/DDBJ whole genome shotgun (WGS) entry which is preliminary data.</text>
</comment>